<name>A0ABD3XVW0_SINWO</name>
<organism evidence="2 3">
    <name type="scientific">Sinanodonta woodiana</name>
    <name type="common">Chinese pond mussel</name>
    <name type="synonym">Anodonta woodiana</name>
    <dbReference type="NCBI Taxonomy" id="1069815"/>
    <lineage>
        <taxon>Eukaryota</taxon>
        <taxon>Metazoa</taxon>
        <taxon>Spiralia</taxon>
        <taxon>Lophotrochozoa</taxon>
        <taxon>Mollusca</taxon>
        <taxon>Bivalvia</taxon>
        <taxon>Autobranchia</taxon>
        <taxon>Heteroconchia</taxon>
        <taxon>Palaeoheterodonta</taxon>
        <taxon>Unionida</taxon>
        <taxon>Unionoidea</taxon>
        <taxon>Unionidae</taxon>
        <taxon>Unioninae</taxon>
        <taxon>Sinanodonta</taxon>
    </lineage>
</organism>
<dbReference type="Pfam" id="PF00665">
    <property type="entry name" value="rve"/>
    <property type="match status" value="1"/>
</dbReference>
<dbReference type="PANTHER" id="PTHR37984">
    <property type="entry name" value="PROTEIN CBG26694"/>
    <property type="match status" value="1"/>
</dbReference>
<protein>
    <recommendedName>
        <fullName evidence="1">Integrase catalytic domain-containing protein</fullName>
    </recommendedName>
</protein>
<dbReference type="EMBL" id="JBJQND010000001">
    <property type="protein sequence ID" value="KAL3889766.1"/>
    <property type="molecule type" value="Genomic_DNA"/>
</dbReference>
<evidence type="ECO:0000313" key="2">
    <source>
        <dbReference type="EMBL" id="KAL3889766.1"/>
    </source>
</evidence>
<keyword evidence="3" id="KW-1185">Reference proteome</keyword>
<dbReference type="AlphaFoldDB" id="A0ABD3XVW0"/>
<evidence type="ECO:0000313" key="3">
    <source>
        <dbReference type="Proteomes" id="UP001634394"/>
    </source>
</evidence>
<reference evidence="2 3" key="1">
    <citation type="submission" date="2024-11" db="EMBL/GenBank/DDBJ databases">
        <title>Chromosome-level genome assembly of the freshwater bivalve Anodonta woodiana.</title>
        <authorList>
            <person name="Chen X."/>
        </authorList>
    </citation>
    <scope>NUCLEOTIDE SEQUENCE [LARGE SCALE GENOMIC DNA]</scope>
    <source>
        <strain evidence="2">MN2024</strain>
        <tissue evidence="2">Gills</tissue>
    </source>
</reference>
<feature type="domain" description="Integrase catalytic" evidence="1">
    <location>
        <begin position="1"/>
        <end position="113"/>
    </location>
</feature>
<dbReference type="SUPFAM" id="SSF53098">
    <property type="entry name" value="Ribonuclease H-like"/>
    <property type="match status" value="1"/>
</dbReference>
<dbReference type="Gene3D" id="3.30.420.10">
    <property type="entry name" value="Ribonuclease H-like superfamily/Ribonuclease H"/>
    <property type="match status" value="1"/>
</dbReference>
<dbReference type="FunFam" id="3.30.420.10:FF:000032">
    <property type="entry name" value="Retrovirus-related Pol polyprotein from transposon 297-like Protein"/>
    <property type="match status" value="1"/>
</dbReference>
<dbReference type="InterPro" id="IPR036397">
    <property type="entry name" value="RNaseH_sf"/>
</dbReference>
<evidence type="ECO:0000259" key="1">
    <source>
        <dbReference type="PROSITE" id="PS50994"/>
    </source>
</evidence>
<dbReference type="Proteomes" id="UP001634394">
    <property type="component" value="Unassembled WGS sequence"/>
</dbReference>
<dbReference type="InterPro" id="IPR050951">
    <property type="entry name" value="Retrovirus_Pol_polyprotein"/>
</dbReference>
<gene>
    <name evidence="2" type="ORF">ACJMK2_002094</name>
</gene>
<dbReference type="PANTHER" id="PTHR37984:SF15">
    <property type="entry name" value="INTEGRASE CATALYTIC DOMAIN-CONTAINING PROTEIN"/>
    <property type="match status" value="1"/>
</dbReference>
<accession>A0ABD3XVW0</accession>
<dbReference type="InterPro" id="IPR012337">
    <property type="entry name" value="RNaseH-like_sf"/>
</dbReference>
<proteinExistence type="predicted"/>
<dbReference type="InterPro" id="IPR001584">
    <property type="entry name" value="Integrase_cat-core"/>
</dbReference>
<sequence length="113" mass="12772">MEGVALDILGPLPKSKNGHRYILVMCHLFTKWTEAYPLPDQEAQTVAKAIVDCFVSRFGTPLQLHSDQGTNFQSKIFQELCDLLHIKKTRTTSMHPQANGTVERLNRTLTAMM</sequence>
<comment type="caution">
    <text evidence="2">The sequence shown here is derived from an EMBL/GenBank/DDBJ whole genome shotgun (WGS) entry which is preliminary data.</text>
</comment>
<dbReference type="PROSITE" id="PS50994">
    <property type="entry name" value="INTEGRASE"/>
    <property type="match status" value="1"/>
</dbReference>